<evidence type="ECO:0000313" key="8">
    <source>
        <dbReference type="EMBL" id="EFP97941.1"/>
    </source>
</evidence>
<dbReference type="PANTHER" id="PTHR37481:SF1">
    <property type="entry name" value="LIPOPOLYSACCHARIDE EXPORT SYSTEM PROTEIN LPTC"/>
    <property type="match status" value="1"/>
</dbReference>
<keyword evidence="5 6" id="KW-0472">Membrane</keyword>
<keyword evidence="3 6" id="KW-0812">Transmembrane</keyword>
<comment type="caution">
    <text evidence="8">The sequence shown here is derived from an EMBL/GenBank/DDBJ whole genome shotgun (WGS) entry which is preliminary data.</text>
</comment>
<dbReference type="NCBIfam" id="TIGR04409">
    <property type="entry name" value="LptC_YrbK"/>
    <property type="match status" value="1"/>
</dbReference>
<dbReference type="GO" id="GO:0015221">
    <property type="term" value="F:lipopolysaccharide transmembrane transporter activity"/>
    <property type="evidence" value="ECO:0007669"/>
    <property type="project" value="InterPro"/>
</dbReference>
<evidence type="ECO:0000256" key="1">
    <source>
        <dbReference type="ARBA" id="ARBA00022475"/>
    </source>
</evidence>
<evidence type="ECO:0000256" key="5">
    <source>
        <dbReference type="ARBA" id="ARBA00023136"/>
    </source>
</evidence>
<dbReference type="OrthoDB" id="5659892at2"/>
<dbReference type="InterPro" id="IPR026265">
    <property type="entry name" value="LptC"/>
</dbReference>
<keyword evidence="1 6" id="KW-1003">Cell membrane</keyword>
<reference evidence="8 9" key="1">
    <citation type="journal article" date="2012" name="Int. J. Syst. Evol. Microbiol.">
        <title>Vibrio caribbeanicus sp. nov., isolated from the marine sponge Scleritoderma cyanea.</title>
        <authorList>
            <person name="Hoffmann M."/>
            <person name="Monday S.R."/>
            <person name="Allard M.W."/>
            <person name="Strain E.A."/>
            <person name="Whittaker P."/>
            <person name="Naum M."/>
            <person name="McCarthy P.J."/>
            <person name="Lopez J.V."/>
            <person name="Fischer M."/>
            <person name="Brown E.W."/>
        </authorList>
    </citation>
    <scope>NUCLEOTIDE SEQUENCE [LARGE SCALE GENOMIC DNA]</scope>
    <source>
        <strain evidence="8 9">ATCC BAA-2122</strain>
    </source>
</reference>
<dbReference type="eggNOG" id="COG3117">
    <property type="taxonomic scope" value="Bacteria"/>
</dbReference>
<feature type="transmembrane region" description="Helical" evidence="6">
    <location>
        <begin position="6"/>
        <end position="23"/>
    </location>
</feature>
<accession>E3BG75</accession>
<comment type="subunit">
    <text evidence="6">Component of the lipopolysaccharide transport and assembly complex. Interacts with LptA and the LptBFG transporter complex.</text>
</comment>
<name>E3BG75_9VIBR</name>
<evidence type="ECO:0000256" key="7">
    <source>
        <dbReference type="PIRNR" id="PIRNR028513"/>
    </source>
</evidence>
<dbReference type="PANTHER" id="PTHR37481">
    <property type="entry name" value="LIPOPOLYSACCHARIDE EXPORT SYSTEM PROTEIN LPTC"/>
    <property type="match status" value="1"/>
</dbReference>
<comment type="subcellular location">
    <subcellularLocation>
        <location evidence="6">Cell inner membrane</location>
        <topology evidence="6">Single-pass membrane protein</topology>
    </subcellularLocation>
</comment>
<dbReference type="HAMAP" id="MF_01915">
    <property type="entry name" value="LPS_assembly_LptC"/>
    <property type="match status" value="1"/>
</dbReference>
<keyword evidence="4 6" id="KW-1133">Transmembrane helix</keyword>
<evidence type="ECO:0000256" key="6">
    <source>
        <dbReference type="HAMAP-Rule" id="MF_01915"/>
    </source>
</evidence>
<sequence length="187" mass="21479">MTLSRIVYLLLFFIICWSTYYLFDQQQSYDIQVEPNTELPMFSGKGLINTSYTEDGVRSYVITSLNLDHYAKNGTTVFDHPVLKVYKNGTVQEWEITALRGVLSKDNILTLYDDVLAHNLLPDSGFDTLKTNMMNIQLKSRDFWADNQVQMNGQKFETTGQAITGNFADNHATLYKNVQGRYETFTP</sequence>
<dbReference type="GO" id="GO:0017089">
    <property type="term" value="F:glycolipid transfer activity"/>
    <property type="evidence" value="ECO:0007669"/>
    <property type="project" value="TreeGrafter"/>
</dbReference>
<protein>
    <recommendedName>
        <fullName evidence="6 7">Lipopolysaccharide export system protein LptC</fullName>
    </recommendedName>
</protein>
<evidence type="ECO:0000256" key="2">
    <source>
        <dbReference type="ARBA" id="ARBA00022519"/>
    </source>
</evidence>
<comment type="function">
    <text evidence="7">Required for the translocation of lipopolysaccharide (LPS) from the inner membrane to the outer membrane.</text>
</comment>
<dbReference type="RefSeq" id="WP_009599944.1">
    <property type="nucleotide sequence ID" value="NZ_AEIU01000033.1"/>
</dbReference>
<dbReference type="EMBL" id="AEIU01000033">
    <property type="protein sequence ID" value="EFP97941.1"/>
    <property type="molecule type" value="Genomic_DNA"/>
</dbReference>
<dbReference type="GO" id="GO:0005886">
    <property type="term" value="C:plasma membrane"/>
    <property type="evidence" value="ECO:0007669"/>
    <property type="project" value="UniProtKB-SubCell"/>
</dbReference>
<dbReference type="InterPro" id="IPR010664">
    <property type="entry name" value="LipoPS_assembly_LptC-rel"/>
</dbReference>
<dbReference type="Pfam" id="PF06835">
    <property type="entry name" value="LptC"/>
    <property type="match status" value="1"/>
</dbReference>
<dbReference type="STRING" id="796620.VIBC2010_12669"/>
<gene>
    <name evidence="6" type="primary">lptC</name>
    <name evidence="8" type="ORF">VIBC2010_12669</name>
</gene>
<evidence type="ECO:0000256" key="3">
    <source>
        <dbReference type="ARBA" id="ARBA00022692"/>
    </source>
</evidence>
<evidence type="ECO:0000256" key="4">
    <source>
        <dbReference type="ARBA" id="ARBA00022989"/>
    </source>
</evidence>
<keyword evidence="9" id="KW-1185">Reference proteome</keyword>
<organism evidence="8 9">
    <name type="scientific">Vibrio caribbeanicus ATCC BAA-2122</name>
    <dbReference type="NCBI Taxonomy" id="796620"/>
    <lineage>
        <taxon>Bacteria</taxon>
        <taxon>Pseudomonadati</taxon>
        <taxon>Pseudomonadota</taxon>
        <taxon>Gammaproteobacteria</taxon>
        <taxon>Vibrionales</taxon>
        <taxon>Vibrionaceae</taxon>
        <taxon>Vibrio</taxon>
    </lineage>
</organism>
<comment type="similarity">
    <text evidence="6 7">Belongs to the LptC family.</text>
</comment>
<dbReference type="PIRSF" id="PIRSF028513">
    <property type="entry name" value="LptC"/>
    <property type="match status" value="1"/>
</dbReference>
<dbReference type="Gene3D" id="2.60.450.10">
    <property type="entry name" value="Lipopolysaccharide (LPS) transport protein A like domain"/>
    <property type="match status" value="1"/>
</dbReference>
<dbReference type="Proteomes" id="UP000002943">
    <property type="component" value="Unassembled WGS sequence"/>
</dbReference>
<keyword evidence="2 6" id="KW-0997">Cell inner membrane</keyword>
<dbReference type="GO" id="GO:0030288">
    <property type="term" value="C:outer membrane-bounded periplasmic space"/>
    <property type="evidence" value="ECO:0007669"/>
    <property type="project" value="TreeGrafter"/>
</dbReference>
<comment type="function">
    <text evidence="6">Involved in the assembly of lipopolysaccharide (LPS). Required for the translocation of LPS from the inner membrane to the outer membrane. Facilitates the transfer of LPS from the inner membrane to the periplasmic protein LptA. Could be a docking site for LptA.</text>
</comment>
<evidence type="ECO:0000313" key="9">
    <source>
        <dbReference type="Proteomes" id="UP000002943"/>
    </source>
</evidence>
<dbReference type="InterPro" id="IPR052363">
    <property type="entry name" value="LPS_export_LptC"/>
</dbReference>
<proteinExistence type="inferred from homology"/>
<dbReference type="AlphaFoldDB" id="E3BG75"/>
<dbReference type="GO" id="GO:0043165">
    <property type="term" value="P:Gram-negative-bacterium-type cell outer membrane assembly"/>
    <property type="evidence" value="ECO:0007669"/>
    <property type="project" value="UniProtKB-UniRule"/>
</dbReference>